<keyword evidence="4" id="KW-1185">Reference proteome</keyword>
<evidence type="ECO:0000256" key="2">
    <source>
        <dbReference type="SAM" id="SignalP"/>
    </source>
</evidence>
<reference evidence="3 4" key="1">
    <citation type="submission" date="2022-11" db="EMBL/GenBank/DDBJ databases">
        <title>Minimal conservation of predation-associated metabolite biosynthetic gene clusters underscores biosynthetic potential of Myxococcota including descriptions for ten novel species: Archangium lansinium sp. nov., Myxococcus landrumus sp. nov., Nannocystis bai.</title>
        <authorList>
            <person name="Ahearne A."/>
            <person name="Stevens C."/>
            <person name="Dowd S."/>
        </authorList>
    </citation>
    <scope>NUCLEOTIDE SEQUENCE [LARGE SCALE GENOMIC DNA]</scope>
    <source>
        <strain evidence="3 4">BB15-2</strain>
    </source>
</reference>
<keyword evidence="2" id="KW-0732">Signal</keyword>
<keyword evidence="1" id="KW-1133">Transmembrane helix</keyword>
<feature type="transmembrane region" description="Helical" evidence="1">
    <location>
        <begin position="46"/>
        <end position="67"/>
    </location>
</feature>
<sequence>MVASVVASALALVVAVSPQVPAGQAPRRGPAAPTPEVRLSPDARLGLGLGLGLTGGLTLGTGIGLVLRDRHVYRVFTPAPDNAAYVSAVNATHTGTAMIGAGLGLGASALTAGLGARDRALWGELAGGGTLAIVGVAWYVTEWQRVQKMLHDGGKSDAALDLSPLRREGAAAMFLGAGVGLAFGAGVALLTRYLLARRQLRPGRATLTGAPFGAGLVARF</sequence>
<protein>
    <submittedName>
        <fullName evidence="3">Uncharacterized protein</fullName>
    </submittedName>
</protein>
<keyword evidence="1" id="KW-0812">Transmembrane</keyword>
<evidence type="ECO:0000313" key="3">
    <source>
        <dbReference type="EMBL" id="MDC0716289.1"/>
    </source>
</evidence>
<feature type="signal peptide" evidence="2">
    <location>
        <begin position="1"/>
        <end position="22"/>
    </location>
</feature>
<dbReference type="RefSeq" id="WP_272084734.1">
    <property type="nucleotide sequence ID" value="NZ_JAQNDL010000001.1"/>
</dbReference>
<keyword evidence="1" id="KW-0472">Membrane</keyword>
<name>A0ABT5DTA1_9BACT</name>
<feature type="transmembrane region" description="Helical" evidence="1">
    <location>
        <begin position="120"/>
        <end position="140"/>
    </location>
</feature>
<evidence type="ECO:0000256" key="1">
    <source>
        <dbReference type="SAM" id="Phobius"/>
    </source>
</evidence>
<dbReference type="EMBL" id="JAQNDL010000001">
    <property type="protein sequence ID" value="MDC0716289.1"/>
    <property type="molecule type" value="Genomic_DNA"/>
</dbReference>
<feature type="chain" id="PRO_5046704408" evidence="2">
    <location>
        <begin position="23"/>
        <end position="220"/>
    </location>
</feature>
<evidence type="ECO:0000313" key="4">
    <source>
        <dbReference type="Proteomes" id="UP001221686"/>
    </source>
</evidence>
<proteinExistence type="predicted"/>
<feature type="transmembrane region" description="Helical" evidence="1">
    <location>
        <begin position="170"/>
        <end position="195"/>
    </location>
</feature>
<organism evidence="3 4">
    <name type="scientific">Nannocystis bainbridge</name>
    <dbReference type="NCBI Taxonomy" id="2995303"/>
    <lineage>
        <taxon>Bacteria</taxon>
        <taxon>Pseudomonadati</taxon>
        <taxon>Myxococcota</taxon>
        <taxon>Polyangia</taxon>
        <taxon>Nannocystales</taxon>
        <taxon>Nannocystaceae</taxon>
        <taxon>Nannocystis</taxon>
    </lineage>
</organism>
<dbReference type="Proteomes" id="UP001221686">
    <property type="component" value="Unassembled WGS sequence"/>
</dbReference>
<accession>A0ABT5DTA1</accession>
<gene>
    <name evidence="3" type="ORF">POL25_05265</name>
</gene>
<comment type="caution">
    <text evidence="3">The sequence shown here is derived from an EMBL/GenBank/DDBJ whole genome shotgun (WGS) entry which is preliminary data.</text>
</comment>